<comment type="caution">
    <text evidence="2">The sequence shown here is derived from an EMBL/GenBank/DDBJ whole genome shotgun (WGS) entry which is preliminary data.</text>
</comment>
<dbReference type="AlphaFoldDB" id="A0A8K0KJF9"/>
<dbReference type="Pfam" id="PF14688">
    <property type="entry name" value="DUF4461"/>
    <property type="match status" value="1"/>
</dbReference>
<protein>
    <recommendedName>
        <fullName evidence="1">DUF4461 domain-containing protein</fullName>
    </recommendedName>
</protein>
<reference evidence="2" key="2">
    <citation type="submission" date="2017-10" db="EMBL/GenBank/DDBJ databases">
        <title>Ladona fulva Genome sequencing and assembly.</title>
        <authorList>
            <person name="Murali S."/>
            <person name="Richards S."/>
            <person name="Bandaranaike D."/>
            <person name="Bellair M."/>
            <person name="Blankenburg K."/>
            <person name="Chao H."/>
            <person name="Dinh H."/>
            <person name="Doddapaneni H."/>
            <person name="Dugan-Rocha S."/>
            <person name="Elkadiri S."/>
            <person name="Gnanaolivu R."/>
            <person name="Hernandez B."/>
            <person name="Skinner E."/>
            <person name="Javaid M."/>
            <person name="Lee S."/>
            <person name="Li M."/>
            <person name="Ming W."/>
            <person name="Munidasa M."/>
            <person name="Muniz J."/>
            <person name="Nguyen L."/>
            <person name="Hughes D."/>
            <person name="Osuji N."/>
            <person name="Pu L.-L."/>
            <person name="Puazo M."/>
            <person name="Qu C."/>
            <person name="Quiroz J."/>
            <person name="Raj R."/>
            <person name="Weissenberger G."/>
            <person name="Xin Y."/>
            <person name="Zou X."/>
            <person name="Han Y."/>
            <person name="Worley K."/>
            <person name="Muzny D."/>
            <person name="Gibbs R."/>
        </authorList>
    </citation>
    <scope>NUCLEOTIDE SEQUENCE</scope>
    <source>
        <strain evidence="2">Sampled in the wild</strain>
    </source>
</reference>
<evidence type="ECO:0000259" key="1">
    <source>
        <dbReference type="Pfam" id="PF14688"/>
    </source>
</evidence>
<accession>A0A8K0KJF9</accession>
<keyword evidence="3" id="KW-1185">Reference proteome</keyword>
<sequence length="260" mass="29181">MLASSYTNTFPPLFVLGKSLIFGNETGVSLDGDVMLSIGEVRNNWLDLIRNVKKHDAVIARIPAVERAVSTVLMDINVVHRKFQPKVTAEGYERHLRRLATSLGDYRGRGGYPKEWPPTLKNFQLVVETESGPLMLSPTGQFIVPASCPAFLLVNFISENLMKAMELLHTYQSNKHLERGLHAQCMKLLKLASLEKDDNITPDLMISCCERFLSAKSEATNLNPLMENIVTLMAGLQVKVTHFYSILSHGEVCIPWDWKP</sequence>
<dbReference type="InterPro" id="IPR027986">
    <property type="entry name" value="TCAIM"/>
</dbReference>
<dbReference type="InterPro" id="IPR027989">
    <property type="entry name" value="DUF4461"/>
</dbReference>
<dbReference type="OrthoDB" id="4238at2759"/>
<name>A0A8K0KJF9_LADFU</name>
<organism evidence="2 3">
    <name type="scientific">Ladona fulva</name>
    <name type="common">Scarce chaser dragonfly</name>
    <name type="synonym">Libellula fulva</name>
    <dbReference type="NCBI Taxonomy" id="123851"/>
    <lineage>
        <taxon>Eukaryota</taxon>
        <taxon>Metazoa</taxon>
        <taxon>Ecdysozoa</taxon>
        <taxon>Arthropoda</taxon>
        <taxon>Hexapoda</taxon>
        <taxon>Insecta</taxon>
        <taxon>Pterygota</taxon>
        <taxon>Palaeoptera</taxon>
        <taxon>Odonata</taxon>
        <taxon>Epiprocta</taxon>
        <taxon>Anisoptera</taxon>
        <taxon>Libelluloidea</taxon>
        <taxon>Libellulidae</taxon>
        <taxon>Ladona</taxon>
    </lineage>
</organism>
<gene>
    <name evidence="2" type="ORF">J437_LFUL013407</name>
</gene>
<feature type="domain" description="DUF4461" evidence="1">
    <location>
        <begin position="14"/>
        <end position="259"/>
    </location>
</feature>
<reference evidence="2" key="1">
    <citation type="submission" date="2013-04" db="EMBL/GenBank/DDBJ databases">
        <authorList>
            <person name="Qu J."/>
            <person name="Murali S.C."/>
            <person name="Bandaranaike D."/>
            <person name="Bellair M."/>
            <person name="Blankenburg K."/>
            <person name="Chao H."/>
            <person name="Dinh H."/>
            <person name="Doddapaneni H."/>
            <person name="Downs B."/>
            <person name="Dugan-Rocha S."/>
            <person name="Elkadiri S."/>
            <person name="Gnanaolivu R.D."/>
            <person name="Hernandez B."/>
            <person name="Javaid M."/>
            <person name="Jayaseelan J.C."/>
            <person name="Lee S."/>
            <person name="Li M."/>
            <person name="Ming W."/>
            <person name="Munidasa M."/>
            <person name="Muniz J."/>
            <person name="Nguyen L."/>
            <person name="Ongeri F."/>
            <person name="Osuji N."/>
            <person name="Pu L.-L."/>
            <person name="Puazo M."/>
            <person name="Qu C."/>
            <person name="Quiroz J."/>
            <person name="Raj R."/>
            <person name="Weissenberger G."/>
            <person name="Xin Y."/>
            <person name="Zou X."/>
            <person name="Han Y."/>
            <person name="Richards S."/>
            <person name="Worley K."/>
            <person name="Muzny D."/>
            <person name="Gibbs R."/>
        </authorList>
    </citation>
    <scope>NUCLEOTIDE SEQUENCE</scope>
    <source>
        <strain evidence="2">Sampled in the wild</strain>
    </source>
</reference>
<evidence type="ECO:0000313" key="2">
    <source>
        <dbReference type="EMBL" id="KAG8233413.1"/>
    </source>
</evidence>
<proteinExistence type="predicted"/>
<evidence type="ECO:0000313" key="3">
    <source>
        <dbReference type="Proteomes" id="UP000792457"/>
    </source>
</evidence>
<dbReference type="PANTHER" id="PTHR31596">
    <property type="entry name" value="T-CELL ACTIVATION INHIBITOR, MITOCHONDRIAL"/>
    <property type="match status" value="1"/>
</dbReference>
<dbReference type="Proteomes" id="UP000792457">
    <property type="component" value="Unassembled WGS sequence"/>
</dbReference>
<dbReference type="PANTHER" id="PTHR31596:SF1">
    <property type="entry name" value="T-CELL ACTIVATION INHIBITOR, MITOCHONDRIAL"/>
    <property type="match status" value="1"/>
</dbReference>
<dbReference type="GO" id="GO:0005739">
    <property type="term" value="C:mitochondrion"/>
    <property type="evidence" value="ECO:0007669"/>
    <property type="project" value="TreeGrafter"/>
</dbReference>
<dbReference type="EMBL" id="KZ308717">
    <property type="protein sequence ID" value="KAG8233413.1"/>
    <property type="molecule type" value="Genomic_DNA"/>
</dbReference>